<evidence type="ECO:0000313" key="3">
    <source>
        <dbReference type="Proteomes" id="UP000199013"/>
    </source>
</evidence>
<proteinExistence type="predicted"/>
<evidence type="ECO:0000259" key="1">
    <source>
        <dbReference type="Pfam" id="PF03435"/>
    </source>
</evidence>
<accession>A0A1C3PG45</accession>
<dbReference type="InterPro" id="IPR036291">
    <property type="entry name" value="NAD(P)-bd_dom_sf"/>
</dbReference>
<reference evidence="3" key="1">
    <citation type="submission" date="2016-02" db="EMBL/GenBank/DDBJ databases">
        <authorList>
            <person name="Wibberg D."/>
        </authorList>
    </citation>
    <scope>NUCLEOTIDE SEQUENCE [LARGE SCALE GENOMIC DNA]</scope>
</reference>
<dbReference type="PANTHER" id="PTHR43781:SF1">
    <property type="entry name" value="SACCHAROPINE DEHYDROGENASE"/>
    <property type="match status" value="1"/>
</dbReference>
<dbReference type="InterPro" id="IPR005097">
    <property type="entry name" value="Sacchrp_dh_NADP-bd"/>
</dbReference>
<dbReference type="Pfam" id="PF03435">
    <property type="entry name" value="Sacchrp_dh_NADP"/>
    <property type="match status" value="1"/>
</dbReference>
<name>A0A1C3PG45_9ACTN</name>
<keyword evidence="3" id="KW-1185">Reference proteome</keyword>
<feature type="domain" description="Saccharopine dehydrogenase NADP binding" evidence="1">
    <location>
        <begin position="12"/>
        <end position="112"/>
    </location>
</feature>
<dbReference type="PANTHER" id="PTHR43781">
    <property type="entry name" value="SACCHAROPINE DEHYDROGENASE"/>
    <property type="match status" value="1"/>
</dbReference>
<dbReference type="EMBL" id="FLUV01002492">
    <property type="protein sequence ID" value="SBW28812.1"/>
    <property type="molecule type" value="Genomic_DNA"/>
</dbReference>
<organism evidence="2 3">
    <name type="scientific">Candidatus Protofrankia californiensis</name>
    <dbReference type="NCBI Taxonomy" id="1839754"/>
    <lineage>
        <taxon>Bacteria</taxon>
        <taxon>Bacillati</taxon>
        <taxon>Actinomycetota</taxon>
        <taxon>Actinomycetes</taxon>
        <taxon>Frankiales</taxon>
        <taxon>Frankiaceae</taxon>
        <taxon>Protofrankia</taxon>
    </lineage>
</organism>
<dbReference type="SUPFAM" id="SSF51735">
    <property type="entry name" value="NAD(P)-binding Rossmann-fold domains"/>
    <property type="match status" value="1"/>
</dbReference>
<gene>
    <name evidence="2" type="ORF">FDG2_6035</name>
</gene>
<sequence length="397" mass="40907">MTASARPGPPAVGLVGASGMVGSAAAAALRKLGVESIRLGARRIDGVRRVLADVLDGRGEIMAVNATDPVSLTRFCAGCQVVLNCAGPTYLLRDTVAVAAVAVGAHYIDVAGDDPAWEGMAARGLAGTDRAVVFSAGTLPGLSSILPRWLAATGFGRPTTLTAHVGGREPCSPVVATDMILSLSIGGADGAAFGEPLAAWRGGARRPRALRAASNAVAPFFPGPVGMTPFLSSETVRLARALGLDDVDWFNVYPGPAVHAEMQRMPGYAREPGTDLAEVGARLHRAAALDLVGRTPFYLMVFSMRGTPPDDAGTEIRRTLVLRTSSSYQLTGLVGALAARAALDGALPAGLHFACDVLDPHAVVREIREAGGSSLVEMHGYVRGADIGDDVVEEGAL</sequence>
<protein>
    <recommendedName>
        <fullName evidence="1">Saccharopine dehydrogenase NADP binding domain-containing protein</fullName>
    </recommendedName>
</protein>
<dbReference type="Proteomes" id="UP000199013">
    <property type="component" value="Unassembled WGS sequence"/>
</dbReference>
<dbReference type="AlphaFoldDB" id="A0A1C3PG45"/>
<dbReference type="Gene3D" id="3.40.50.720">
    <property type="entry name" value="NAD(P)-binding Rossmann-like Domain"/>
    <property type="match status" value="1"/>
</dbReference>
<evidence type="ECO:0000313" key="2">
    <source>
        <dbReference type="EMBL" id="SBW28812.1"/>
    </source>
</evidence>